<evidence type="ECO:0000313" key="3">
    <source>
        <dbReference type="Proteomes" id="UP001259832"/>
    </source>
</evidence>
<dbReference type="Proteomes" id="UP001259832">
    <property type="component" value="Unassembled WGS sequence"/>
</dbReference>
<keyword evidence="3" id="KW-1185">Reference proteome</keyword>
<dbReference type="InterPro" id="IPR002347">
    <property type="entry name" value="SDR_fam"/>
</dbReference>
<feature type="domain" description="Ketoreductase" evidence="1">
    <location>
        <begin position="92"/>
        <end position="268"/>
    </location>
</feature>
<gene>
    <name evidence="2" type="ORF">P3T76_004698</name>
</gene>
<dbReference type="GO" id="GO:0016616">
    <property type="term" value="F:oxidoreductase activity, acting on the CH-OH group of donors, NAD or NADP as acceptor"/>
    <property type="evidence" value="ECO:0007669"/>
    <property type="project" value="TreeGrafter"/>
</dbReference>
<protein>
    <submittedName>
        <fullName evidence="2">C-factor</fullName>
    </submittedName>
</protein>
<dbReference type="Gene3D" id="3.40.50.720">
    <property type="entry name" value="NAD(P)-binding Rossmann-like Domain"/>
    <property type="match status" value="2"/>
</dbReference>
<dbReference type="PRINTS" id="PR00080">
    <property type="entry name" value="SDRFAMILY"/>
</dbReference>
<comment type="caution">
    <text evidence="2">The sequence shown here is derived from an EMBL/GenBank/DDBJ whole genome shotgun (WGS) entry which is preliminary data.</text>
</comment>
<proteinExistence type="predicted"/>
<dbReference type="InterPro" id="IPR036291">
    <property type="entry name" value="NAD(P)-bd_dom_sf"/>
</dbReference>
<name>A0AAD9GRB5_9STRA</name>
<reference evidence="2" key="1">
    <citation type="submission" date="2023-08" db="EMBL/GenBank/DDBJ databases">
        <title>Reference Genome Resource for the Citrus Pathogen Phytophthora citrophthora.</title>
        <authorList>
            <person name="Moller H."/>
            <person name="Coetzee B."/>
            <person name="Rose L.J."/>
            <person name="Van Niekerk J.M."/>
        </authorList>
    </citation>
    <scope>NUCLEOTIDE SEQUENCE</scope>
    <source>
        <strain evidence="2">STE-U-9442</strain>
    </source>
</reference>
<dbReference type="PANTHER" id="PTHR45458:SF1">
    <property type="entry name" value="SHORT CHAIN DEHYDROGENASE"/>
    <property type="match status" value="1"/>
</dbReference>
<dbReference type="Pfam" id="PF00106">
    <property type="entry name" value="adh_short"/>
    <property type="match status" value="2"/>
</dbReference>
<accession>A0AAD9GRB5</accession>
<dbReference type="InterPro" id="IPR057326">
    <property type="entry name" value="KR_dom"/>
</dbReference>
<dbReference type="EMBL" id="JASMQC010000007">
    <property type="protein sequence ID" value="KAK1943302.1"/>
    <property type="molecule type" value="Genomic_DNA"/>
</dbReference>
<evidence type="ECO:0000313" key="2">
    <source>
        <dbReference type="EMBL" id="KAK1943302.1"/>
    </source>
</evidence>
<sequence>MNRTNVNDAKGYLDGRETLGWQVPRWPQLAFVAQNGKALRMRLPAPILLASKVFQAMRKNKGSRTSQAGKHLASGPDCPDQLTISPVEMTVKTVLITGSTRGIGLEFASHFSKAGWNVIGVARDVSKADKLLALSPFKVVSFDCTEETSIAQAAKELKDIPIDLLINNAGIFQDGGLETTTKEMLMRQFEVNTVGPFLVTRALLPNLKLADGALVVTVSSQMGSITGNTNGGNYSYGASKAAVNMVNSSLAIDLKKHNVTAIVVHPGYVQTDLTGGLGDVSTDESVRGMTAVIEKTTMADTGKFFHFKGYEMPCFPFSNTLTMAPKTVLITGSNRGLGLSFAKFYTKAGWKVIATTRQGADLTDIRTPLQAISPFKIISMDVREESSVLEMAQELKDVPIDMLINNAGTFTGSGNMASTTKDNLMTEFEVHTVGPFLRNGKDGARVAHLLSVWASIEVGPYAYAASKTALHIINHRMADELKRHHIAAMLLDPGYVATNLPRSSYEAEADRVVNSMARIIEKAKMKDSGKFFHFEGHEIPW</sequence>
<dbReference type="SMART" id="SM00822">
    <property type="entry name" value="PKS_KR"/>
    <property type="match status" value="1"/>
</dbReference>
<dbReference type="SUPFAM" id="SSF51735">
    <property type="entry name" value="NAD(P)-binding Rossmann-fold domains"/>
    <property type="match status" value="2"/>
</dbReference>
<dbReference type="AlphaFoldDB" id="A0AAD9GRB5"/>
<organism evidence="2 3">
    <name type="scientific">Phytophthora citrophthora</name>
    <dbReference type="NCBI Taxonomy" id="4793"/>
    <lineage>
        <taxon>Eukaryota</taxon>
        <taxon>Sar</taxon>
        <taxon>Stramenopiles</taxon>
        <taxon>Oomycota</taxon>
        <taxon>Peronosporomycetes</taxon>
        <taxon>Peronosporales</taxon>
        <taxon>Peronosporaceae</taxon>
        <taxon>Phytophthora</taxon>
    </lineage>
</organism>
<dbReference type="PANTHER" id="PTHR45458">
    <property type="entry name" value="SHORT-CHAIN DEHYDROGENASE/REDUCTASE SDR"/>
    <property type="match status" value="1"/>
</dbReference>
<dbReference type="PRINTS" id="PR00081">
    <property type="entry name" value="GDHRDH"/>
</dbReference>
<evidence type="ECO:0000259" key="1">
    <source>
        <dbReference type="SMART" id="SM00822"/>
    </source>
</evidence>
<dbReference type="InterPro" id="IPR052184">
    <property type="entry name" value="SDR_enzymes"/>
</dbReference>
<dbReference type="CDD" id="cd05325">
    <property type="entry name" value="carb_red_sniffer_like_SDR_c"/>
    <property type="match status" value="1"/>
</dbReference>